<feature type="transmembrane region" description="Helical" evidence="9">
    <location>
        <begin position="275"/>
        <end position="295"/>
    </location>
</feature>
<comment type="catalytic activity">
    <reaction evidence="8">
        <text>2 GTP = 3',3'-c-di-GMP + 2 diphosphate</text>
        <dbReference type="Rhea" id="RHEA:24898"/>
        <dbReference type="ChEBI" id="CHEBI:33019"/>
        <dbReference type="ChEBI" id="CHEBI:37565"/>
        <dbReference type="ChEBI" id="CHEBI:58805"/>
        <dbReference type="EC" id="2.7.7.65"/>
    </reaction>
</comment>
<dbReference type="Pfam" id="PF00990">
    <property type="entry name" value="GGDEF"/>
    <property type="match status" value="1"/>
</dbReference>
<feature type="transmembrane region" description="Helical" evidence="9">
    <location>
        <begin position="137"/>
        <end position="163"/>
    </location>
</feature>
<dbReference type="EC" id="2.7.7.65" evidence="3"/>
<reference evidence="11" key="2">
    <citation type="submission" date="2020-08" db="EMBL/GenBank/DDBJ databases">
        <authorList>
            <person name="Lai Q."/>
        </authorList>
    </citation>
    <scope>NUCLEOTIDE SEQUENCE</scope>
    <source>
        <strain evidence="11">S27-2</strain>
    </source>
</reference>
<evidence type="ECO:0000256" key="5">
    <source>
        <dbReference type="ARBA" id="ARBA00022692"/>
    </source>
</evidence>
<dbReference type="InterPro" id="IPR029787">
    <property type="entry name" value="Nucleotide_cyclase"/>
</dbReference>
<dbReference type="SUPFAM" id="SSF55073">
    <property type="entry name" value="Nucleotide cyclase"/>
    <property type="match status" value="1"/>
</dbReference>
<evidence type="ECO:0000256" key="1">
    <source>
        <dbReference type="ARBA" id="ARBA00001946"/>
    </source>
</evidence>
<evidence type="ECO:0000256" key="2">
    <source>
        <dbReference type="ARBA" id="ARBA00004651"/>
    </source>
</evidence>
<dbReference type="InterPro" id="IPR000160">
    <property type="entry name" value="GGDEF_dom"/>
</dbReference>
<dbReference type="GO" id="GO:0005886">
    <property type="term" value="C:plasma membrane"/>
    <property type="evidence" value="ECO:0007669"/>
    <property type="project" value="UniProtKB-SubCell"/>
</dbReference>
<feature type="transmembrane region" description="Helical" evidence="9">
    <location>
        <begin position="301"/>
        <end position="323"/>
    </location>
</feature>
<dbReference type="InterPro" id="IPR050469">
    <property type="entry name" value="Diguanylate_Cyclase"/>
</dbReference>
<feature type="transmembrane region" description="Helical" evidence="9">
    <location>
        <begin position="104"/>
        <end position="125"/>
    </location>
</feature>
<keyword evidence="6 9" id="KW-1133">Transmembrane helix</keyword>
<evidence type="ECO:0000256" key="9">
    <source>
        <dbReference type="SAM" id="Phobius"/>
    </source>
</evidence>
<dbReference type="Proteomes" id="UP000601768">
    <property type="component" value="Unassembled WGS sequence"/>
</dbReference>
<dbReference type="GO" id="GO:1902201">
    <property type="term" value="P:negative regulation of bacterial-type flagellum-dependent cell motility"/>
    <property type="evidence" value="ECO:0007669"/>
    <property type="project" value="TreeGrafter"/>
</dbReference>
<feature type="transmembrane region" description="Helical" evidence="9">
    <location>
        <begin position="251"/>
        <end position="268"/>
    </location>
</feature>
<feature type="transmembrane region" description="Helical" evidence="9">
    <location>
        <begin position="31"/>
        <end position="48"/>
    </location>
</feature>
<name>A0A8J6IRQ7_9ALTE</name>
<organism evidence="11 12">
    <name type="scientific">Neptunicella marina</name>
    <dbReference type="NCBI Taxonomy" id="2125989"/>
    <lineage>
        <taxon>Bacteria</taxon>
        <taxon>Pseudomonadati</taxon>
        <taxon>Pseudomonadota</taxon>
        <taxon>Gammaproteobacteria</taxon>
        <taxon>Alteromonadales</taxon>
        <taxon>Alteromonadaceae</taxon>
        <taxon>Neptunicella</taxon>
    </lineage>
</organism>
<feature type="transmembrane region" description="Helical" evidence="9">
    <location>
        <begin position="178"/>
        <end position="200"/>
    </location>
</feature>
<evidence type="ECO:0000313" key="11">
    <source>
        <dbReference type="EMBL" id="MBC3765059.1"/>
    </source>
</evidence>
<protein>
    <recommendedName>
        <fullName evidence="3">diguanylate cyclase</fullName>
        <ecNumber evidence="3">2.7.7.65</ecNumber>
    </recommendedName>
</protein>
<dbReference type="EMBL" id="JACNEP010000002">
    <property type="protein sequence ID" value="MBC3765059.1"/>
    <property type="molecule type" value="Genomic_DNA"/>
</dbReference>
<proteinExistence type="predicted"/>
<keyword evidence="7 9" id="KW-0472">Membrane</keyword>
<evidence type="ECO:0000256" key="8">
    <source>
        <dbReference type="ARBA" id="ARBA00034247"/>
    </source>
</evidence>
<gene>
    <name evidence="11" type="ORF">H8B19_04160</name>
</gene>
<dbReference type="CDD" id="cd01949">
    <property type="entry name" value="GGDEF"/>
    <property type="match status" value="1"/>
</dbReference>
<feature type="transmembrane region" description="Helical" evidence="9">
    <location>
        <begin position="75"/>
        <end position="92"/>
    </location>
</feature>
<dbReference type="GO" id="GO:0052621">
    <property type="term" value="F:diguanylate cyclase activity"/>
    <property type="evidence" value="ECO:0007669"/>
    <property type="project" value="UniProtKB-EC"/>
</dbReference>
<dbReference type="InterPro" id="IPR007895">
    <property type="entry name" value="MASE1"/>
</dbReference>
<comment type="caution">
    <text evidence="11">The sequence shown here is derived from an EMBL/GenBank/DDBJ whole genome shotgun (WGS) entry which is preliminary data.</text>
</comment>
<dbReference type="PANTHER" id="PTHR45138:SF9">
    <property type="entry name" value="DIGUANYLATE CYCLASE DGCM-RELATED"/>
    <property type="match status" value="1"/>
</dbReference>
<comment type="cofactor">
    <cofactor evidence="1">
        <name>Mg(2+)</name>
        <dbReference type="ChEBI" id="CHEBI:18420"/>
    </cofactor>
</comment>
<feature type="domain" description="GGDEF" evidence="10">
    <location>
        <begin position="362"/>
        <end position="490"/>
    </location>
</feature>
<evidence type="ECO:0000256" key="6">
    <source>
        <dbReference type="ARBA" id="ARBA00022989"/>
    </source>
</evidence>
<accession>A0A8J6IRQ7</accession>
<dbReference type="PANTHER" id="PTHR45138">
    <property type="entry name" value="REGULATORY COMPONENTS OF SENSORY TRANSDUCTION SYSTEM"/>
    <property type="match status" value="1"/>
</dbReference>
<evidence type="ECO:0000256" key="3">
    <source>
        <dbReference type="ARBA" id="ARBA00012528"/>
    </source>
</evidence>
<dbReference type="GO" id="GO:0043709">
    <property type="term" value="P:cell adhesion involved in single-species biofilm formation"/>
    <property type="evidence" value="ECO:0007669"/>
    <property type="project" value="TreeGrafter"/>
</dbReference>
<dbReference type="PROSITE" id="PS50887">
    <property type="entry name" value="GGDEF"/>
    <property type="match status" value="1"/>
</dbReference>
<keyword evidence="4" id="KW-1003">Cell membrane</keyword>
<dbReference type="Gene3D" id="3.30.70.270">
    <property type="match status" value="1"/>
</dbReference>
<feature type="transmembrane region" description="Helical" evidence="9">
    <location>
        <begin position="227"/>
        <end position="245"/>
    </location>
</feature>
<dbReference type="NCBIfam" id="TIGR00254">
    <property type="entry name" value="GGDEF"/>
    <property type="match status" value="1"/>
</dbReference>
<evidence type="ECO:0000313" key="12">
    <source>
        <dbReference type="Proteomes" id="UP000601768"/>
    </source>
</evidence>
<dbReference type="Pfam" id="PF05231">
    <property type="entry name" value="MASE1"/>
    <property type="match status" value="1"/>
</dbReference>
<sequence>MLDASSAMISKRRTPAQVAIAFLQQHTSARYLFLLISWVAVWYLSGLVEYTEHASIWFPPAGLTFAIFLIKGWRAIPIIMVAAVIATLWTNTNYDLNLTYSEQIVGGLYFGVAHIIPYFAGSRFFRWLTQHNPLSLPHFIVGFLLVAGASSLVATFTVILALIEGGMMPSGALQDTWVPFWIGDMAGVIILAPLFVMALAKIYPKVKIKLADIENEYSYEPSASYKYKLLLSCLLIVLTMLLSWYNHSLNSTFAIFFLVIPQMWIACTEPARASFFSLGIGSLLIVSLVHVLGLIEFGLVYQYAINVIAACALFAIATPVMALDNDMLRLRLATDSLTQVASREHIIKRGKLELQRSQWDNSPLSMLVFDVDHFKEINDKFGHRAGDTALKELCVAAQKSLRPSDTLGRYGGDEFIVILPNTDQKIARQIGTRIMQQAANLALTFPCRLTISVGLAQMDTKESFDSLFERADKALYLAKQAGRNCINSSD</sequence>
<dbReference type="FunFam" id="3.30.70.270:FF:000001">
    <property type="entry name" value="Diguanylate cyclase domain protein"/>
    <property type="match status" value="1"/>
</dbReference>
<keyword evidence="5 9" id="KW-0812">Transmembrane</keyword>
<evidence type="ECO:0000256" key="7">
    <source>
        <dbReference type="ARBA" id="ARBA00023136"/>
    </source>
</evidence>
<keyword evidence="12" id="KW-1185">Reference proteome</keyword>
<evidence type="ECO:0000256" key="4">
    <source>
        <dbReference type="ARBA" id="ARBA00022475"/>
    </source>
</evidence>
<evidence type="ECO:0000259" key="10">
    <source>
        <dbReference type="PROSITE" id="PS50887"/>
    </source>
</evidence>
<dbReference type="AlphaFoldDB" id="A0A8J6IRQ7"/>
<dbReference type="SMART" id="SM00267">
    <property type="entry name" value="GGDEF"/>
    <property type="match status" value="1"/>
</dbReference>
<reference evidence="11" key="1">
    <citation type="journal article" date="2018" name="Int. J. Syst. Evol. Microbiol.">
        <title>Neptunicella marina gen. nov., sp. nov., isolated from surface seawater.</title>
        <authorList>
            <person name="Liu X."/>
            <person name="Lai Q."/>
            <person name="Du Y."/>
            <person name="Zhang X."/>
            <person name="Liu Z."/>
            <person name="Sun F."/>
            <person name="Shao Z."/>
        </authorList>
    </citation>
    <scope>NUCLEOTIDE SEQUENCE</scope>
    <source>
        <strain evidence="11">S27-2</strain>
    </source>
</reference>
<comment type="subcellular location">
    <subcellularLocation>
        <location evidence="2">Cell membrane</location>
        <topology evidence="2">Multi-pass membrane protein</topology>
    </subcellularLocation>
</comment>
<dbReference type="InterPro" id="IPR043128">
    <property type="entry name" value="Rev_trsase/Diguanyl_cyclase"/>
</dbReference>
<dbReference type="RefSeq" id="WP_186505519.1">
    <property type="nucleotide sequence ID" value="NZ_JACNEP010000002.1"/>
</dbReference>